<dbReference type="GO" id="GO:0043235">
    <property type="term" value="C:receptor complex"/>
    <property type="evidence" value="ECO:0007669"/>
    <property type="project" value="TreeGrafter"/>
</dbReference>
<evidence type="ECO:0000256" key="7">
    <source>
        <dbReference type="ARBA" id="ARBA00022737"/>
    </source>
</evidence>
<dbReference type="PRINTS" id="PR00261">
    <property type="entry name" value="LDLRECEPTOR"/>
</dbReference>
<accession>A0A4Z2EBY7</accession>
<protein>
    <submittedName>
        <fullName evidence="15">Low-density lipoprotein receptor-related protein 4</fullName>
    </submittedName>
</protein>
<gene>
    <name evidence="15" type="primary">Lrp4_0</name>
    <name evidence="15" type="ORF">EYF80_063456</name>
</gene>
<dbReference type="Proteomes" id="UP000314294">
    <property type="component" value="Unassembled WGS sequence"/>
</dbReference>
<dbReference type="SUPFAM" id="SSF57196">
    <property type="entry name" value="EGF/Laminin"/>
    <property type="match status" value="1"/>
</dbReference>
<dbReference type="EMBL" id="SRLO01010314">
    <property type="protein sequence ID" value="TNN26407.1"/>
    <property type="molecule type" value="Genomic_DNA"/>
</dbReference>
<feature type="disulfide bond" evidence="14">
    <location>
        <begin position="44"/>
        <end position="56"/>
    </location>
</feature>
<comment type="caution">
    <text evidence="15">The sequence shown here is derived from an EMBL/GenBank/DDBJ whole genome shotgun (WGS) entry which is preliminary data.</text>
</comment>
<dbReference type="AlphaFoldDB" id="A0A4Z2EBY7"/>
<evidence type="ECO:0000256" key="10">
    <source>
        <dbReference type="ARBA" id="ARBA00023136"/>
    </source>
</evidence>
<dbReference type="GO" id="GO:0006898">
    <property type="term" value="P:receptor-mediated endocytosis"/>
    <property type="evidence" value="ECO:0007669"/>
    <property type="project" value="TreeGrafter"/>
</dbReference>
<dbReference type="FunFam" id="4.10.400.10:FF:000085">
    <property type="entry name" value="low-density lipoprotein receptor-related protein 4"/>
    <property type="match status" value="1"/>
</dbReference>
<sequence length="138" mass="15044">MCTADQFRCGTGRCVRLSWRCDGEPDCSDRSDEEGCEKTESPPCAPDQFQCGNGRCIGQRKVCNEVNDCGDGTDEHPHHDCRPRSSEGDCNQNNGGCSQKCQMVRGLVQCTCHTGYRLMDDGRACQGMSVCVCVCVCG</sequence>
<evidence type="ECO:0000256" key="6">
    <source>
        <dbReference type="ARBA" id="ARBA00022729"/>
    </source>
</evidence>
<comment type="caution">
    <text evidence="14">Lacks conserved residue(s) required for the propagation of feature annotation.</text>
</comment>
<comment type="similarity">
    <text evidence="2">Belongs to the LDLR family.</text>
</comment>
<feature type="disulfide bond" evidence="14">
    <location>
        <begin position="21"/>
        <end position="36"/>
    </location>
</feature>
<evidence type="ECO:0000256" key="14">
    <source>
        <dbReference type="PROSITE-ProRule" id="PRU00124"/>
    </source>
</evidence>
<name>A0A4Z2EBY7_9TELE</name>
<dbReference type="SMART" id="SM00192">
    <property type="entry name" value="LDLa"/>
    <property type="match status" value="2"/>
</dbReference>
<keyword evidence="3" id="KW-0245">EGF-like domain</keyword>
<evidence type="ECO:0000256" key="8">
    <source>
        <dbReference type="ARBA" id="ARBA00022837"/>
    </source>
</evidence>
<keyword evidence="10" id="KW-0472">Membrane</keyword>
<dbReference type="PANTHER" id="PTHR22722:SF15">
    <property type="entry name" value="LOW-DENSITY LIPOPROTEIN RECEPTOR-RELATED"/>
    <property type="match status" value="1"/>
</dbReference>
<keyword evidence="16" id="KW-1185">Reference proteome</keyword>
<dbReference type="Gene3D" id="2.10.25.10">
    <property type="entry name" value="Laminin"/>
    <property type="match status" value="1"/>
</dbReference>
<evidence type="ECO:0000256" key="12">
    <source>
        <dbReference type="ARBA" id="ARBA00023170"/>
    </source>
</evidence>
<keyword evidence="11 14" id="KW-1015">Disulfide bond</keyword>
<evidence type="ECO:0000256" key="4">
    <source>
        <dbReference type="ARBA" id="ARBA00022583"/>
    </source>
</evidence>
<dbReference type="OrthoDB" id="9990982at2759"/>
<dbReference type="Pfam" id="PF14670">
    <property type="entry name" value="FXa_inhibition"/>
    <property type="match status" value="1"/>
</dbReference>
<keyword evidence="5" id="KW-0812">Transmembrane</keyword>
<dbReference type="InterPro" id="IPR036055">
    <property type="entry name" value="LDL_receptor-like_sf"/>
</dbReference>
<reference evidence="15 16" key="1">
    <citation type="submission" date="2019-03" db="EMBL/GenBank/DDBJ databases">
        <title>First draft genome of Liparis tanakae, snailfish: a comprehensive survey of snailfish specific genes.</title>
        <authorList>
            <person name="Kim W."/>
            <person name="Song I."/>
            <person name="Jeong J.-H."/>
            <person name="Kim D."/>
            <person name="Kim S."/>
            <person name="Ryu S."/>
            <person name="Song J.Y."/>
            <person name="Lee S.K."/>
        </authorList>
    </citation>
    <scope>NUCLEOTIDE SEQUENCE [LARGE SCALE GENOMIC DNA]</scope>
    <source>
        <tissue evidence="15">Muscle</tissue>
    </source>
</reference>
<feature type="disulfide bond" evidence="14">
    <location>
        <begin position="2"/>
        <end position="14"/>
    </location>
</feature>
<evidence type="ECO:0000256" key="9">
    <source>
        <dbReference type="ARBA" id="ARBA00022989"/>
    </source>
</evidence>
<keyword evidence="9" id="KW-1133">Transmembrane helix</keyword>
<keyword evidence="8" id="KW-0106">Calcium</keyword>
<dbReference type="InterPro" id="IPR023415">
    <property type="entry name" value="LDLR_class-A_CS"/>
</dbReference>
<dbReference type="GO" id="GO:0042562">
    <property type="term" value="F:hormone binding"/>
    <property type="evidence" value="ECO:0007669"/>
    <property type="project" value="TreeGrafter"/>
</dbReference>
<dbReference type="FunFam" id="4.10.400.10:FF:000009">
    <property type="entry name" value="Low-density lipoprotein receptor-related protein 1"/>
    <property type="match status" value="1"/>
</dbReference>
<dbReference type="PROSITE" id="PS50068">
    <property type="entry name" value="LDLRA_2"/>
    <property type="match status" value="2"/>
</dbReference>
<dbReference type="InterPro" id="IPR002172">
    <property type="entry name" value="LDrepeatLR_classA_rpt"/>
</dbReference>
<organism evidence="15 16">
    <name type="scientific">Liparis tanakae</name>
    <name type="common">Tanaka's snailfish</name>
    <dbReference type="NCBI Taxonomy" id="230148"/>
    <lineage>
        <taxon>Eukaryota</taxon>
        <taxon>Metazoa</taxon>
        <taxon>Chordata</taxon>
        <taxon>Craniata</taxon>
        <taxon>Vertebrata</taxon>
        <taxon>Euteleostomi</taxon>
        <taxon>Actinopterygii</taxon>
        <taxon>Neopterygii</taxon>
        <taxon>Teleostei</taxon>
        <taxon>Neoteleostei</taxon>
        <taxon>Acanthomorphata</taxon>
        <taxon>Eupercaria</taxon>
        <taxon>Perciformes</taxon>
        <taxon>Cottioidei</taxon>
        <taxon>Cottales</taxon>
        <taxon>Liparidae</taxon>
        <taxon>Liparis</taxon>
    </lineage>
</organism>
<keyword evidence="12 15" id="KW-0675">Receptor</keyword>
<dbReference type="CDD" id="cd00112">
    <property type="entry name" value="LDLa"/>
    <property type="match status" value="2"/>
</dbReference>
<evidence type="ECO:0000256" key="13">
    <source>
        <dbReference type="ARBA" id="ARBA00023180"/>
    </source>
</evidence>
<evidence type="ECO:0000313" key="15">
    <source>
        <dbReference type="EMBL" id="TNN26407.1"/>
    </source>
</evidence>
<evidence type="ECO:0000256" key="2">
    <source>
        <dbReference type="ARBA" id="ARBA00009939"/>
    </source>
</evidence>
<feature type="disulfide bond" evidence="14">
    <location>
        <begin position="51"/>
        <end position="69"/>
    </location>
</feature>
<keyword evidence="4" id="KW-0254">Endocytosis</keyword>
<dbReference type="InterPro" id="IPR051221">
    <property type="entry name" value="LDLR-related"/>
</dbReference>
<dbReference type="Pfam" id="PF00057">
    <property type="entry name" value="Ldl_recept_a"/>
    <property type="match status" value="2"/>
</dbReference>
<keyword evidence="15" id="KW-0449">Lipoprotein</keyword>
<keyword evidence="13" id="KW-0325">Glycoprotein</keyword>
<evidence type="ECO:0000256" key="11">
    <source>
        <dbReference type="ARBA" id="ARBA00023157"/>
    </source>
</evidence>
<dbReference type="FunFam" id="2.10.25.10:FF:000037">
    <property type="entry name" value="Signal peptide, CUB domain and EGF-like domain-containing 2"/>
    <property type="match status" value="1"/>
</dbReference>
<dbReference type="SUPFAM" id="SSF57424">
    <property type="entry name" value="LDL receptor-like module"/>
    <property type="match status" value="2"/>
</dbReference>
<keyword evidence="6" id="KW-0732">Signal</keyword>
<proteinExistence type="inferred from homology"/>
<feature type="disulfide bond" evidence="14">
    <location>
        <begin position="9"/>
        <end position="27"/>
    </location>
</feature>
<evidence type="ECO:0000256" key="1">
    <source>
        <dbReference type="ARBA" id="ARBA00004479"/>
    </source>
</evidence>
<evidence type="ECO:0000256" key="3">
    <source>
        <dbReference type="ARBA" id="ARBA00022536"/>
    </source>
</evidence>
<dbReference type="Gene3D" id="4.10.400.10">
    <property type="entry name" value="Low-density Lipoprotein Receptor"/>
    <property type="match status" value="2"/>
</dbReference>
<keyword evidence="7" id="KW-0677">Repeat</keyword>
<dbReference type="PROSITE" id="PS01209">
    <property type="entry name" value="LDLRA_1"/>
    <property type="match status" value="2"/>
</dbReference>
<dbReference type="GO" id="GO:0016324">
    <property type="term" value="C:apical plasma membrane"/>
    <property type="evidence" value="ECO:0007669"/>
    <property type="project" value="TreeGrafter"/>
</dbReference>
<evidence type="ECO:0000313" key="16">
    <source>
        <dbReference type="Proteomes" id="UP000314294"/>
    </source>
</evidence>
<evidence type="ECO:0000256" key="5">
    <source>
        <dbReference type="ARBA" id="ARBA00022692"/>
    </source>
</evidence>
<dbReference type="PANTHER" id="PTHR22722">
    <property type="entry name" value="LOW-DENSITY LIPOPROTEIN RECEPTOR-RELATED PROTEIN 2-RELATED"/>
    <property type="match status" value="1"/>
</dbReference>
<comment type="subcellular location">
    <subcellularLocation>
        <location evidence="1">Membrane</location>
        <topology evidence="1">Single-pass type I membrane protein</topology>
    </subcellularLocation>
</comment>